<accession>A0ABR3PWW3</accession>
<dbReference type="EMBL" id="JBBXJM010000005">
    <property type="protein sequence ID" value="KAL1406924.1"/>
    <property type="molecule type" value="Genomic_DNA"/>
</dbReference>
<comment type="caution">
    <text evidence="1">The sequence shown here is derived from an EMBL/GenBank/DDBJ whole genome shotgun (WGS) entry which is preliminary data.</text>
</comment>
<proteinExistence type="predicted"/>
<organism evidence="1 2">
    <name type="scientific">Vanrija albida</name>
    <dbReference type="NCBI Taxonomy" id="181172"/>
    <lineage>
        <taxon>Eukaryota</taxon>
        <taxon>Fungi</taxon>
        <taxon>Dikarya</taxon>
        <taxon>Basidiomycota</taxon>
        <taxon>Agaricomycotina</taxon>
        <taxon>Tremellomycetes</taxon>
        <taxon>Trichosporonales</taxon>
        <taxon>Trichosporonaceae</taxon>
        <taxon>Vanrija</taxon>
    </lineage>
</organism>
<evidence type="ECO:0000313" key="2">
    <source>
        <dbReference type="Proteomes" id="UP001565368"/>
    </source>
</evidence>
<keyword evidence="2" id="KW-1185">Reference proteome</keyword>
<evidence type="ECO:0000313" key="1">
    <source>
        <dbReference type="EMBL" id="KAL1406924.1"/>
    </source>
</evidence>
<name>A0ABR3PWW3_9TREE</name>
<dbReference type="RefSeq" id="XP_069206868.1">
    <property type="nucleotide sequence ID" value="XM_069354797.1"/>
</dbReference>
<protein>
    <submittedName>
        <fullName evidence="1">Uncharacterized protein</fullName>
    </submittedName>
</protein>
<sequence length="319" mass="35100">MTVAARLTAPAKLPPTDRKSFRNDFENKKADLENAISAIMGTQWTLDVDPRPIWPYLATSKFKGRIGEVILSYFEPIPHAMKWQLFYTYPTTKDDLNRLVPAHSISLDVDVEGRYECCGPTIRGGKIVIVFNPAKVCSSAGGFEKDSILRELAAAEAGAGRRIPLPVAAKLSISTFYTNDPEPYETIAAIRKALDNPELEFDPNFERVYSALKASGRDDADDHLAGVTKAYLADLACTLAHQFDSDDMQEAFVDAVPSNRIVLRVVPQLQGGGRYGGTDCEPWIEDGVLYLQTTAEGWGRNTQGVGRRLVELVSDNAEA</sequence>
<dbReference type="Proteomes" id="UP001565368">
    <property type="component" value="Unassembled WGS sequence"/>
</dbReference>
<gene>
    <name evidence="1" type="ORF">Q8F55_006336</name>
</gene>
<dbReference type="GeneID" id="95987379"/>
<reference evidence="1 2" key="1">
    <citation type="submission" date="2023-08" db="EMBL/GenBank/DDBJ databases">
        <title>Annotated Genome Sequence of Vanrija albida AlHP1.</title>
        <authorList>
            <person name="Herzog R."/>
        </authorList>
    </citation>
    <scope>NUCLEOTIDE SEQUENCE [LARGE SCALE GENOMIC DNA]</scope>
    <source>
        <strain evidence="1 2">AlHP1</strain>
    </source>
</reference>